<organism evidence="1 2">
    <name type="scientific">Leptospira harrisiae</name>
    <dbReference type="NCBI Taxonomy" id="2023189"/>
    <lineage>
        <taxon>Bacteria</taxon>
        <taxon>Pseudomonadati</taxon>
        <taxon>Spirochaetota</taxon>
        <taxon>Spirochaetia</taxon>
        <taxon>Leptospirales</taxon>
        <taxon>Leptospiraceae</taxon>
        <taxon>Leptospira</taxon>
    </lineage>
</organism>
<comment type="caution">
    <text evidence="1">The sequence shown here is derived from an EMBL/GenBank/DDBJ whole genome shotgun (WGS) entry which is preliminary data.</text>
</comment>
<dbReference type="PANTHER" id="PTHR43861:SF6">
    <property type="entry name" value="METHYLTRANSFERASE TYPE 11"/>
    <property type="match status" value="1"/>
</dbReference>
<dbReference type="Proteomes" id="UP000232145">
    <property type="component" value="Unassembled WGS sequence"/>
</dbReference>
<protein>
    <submittedName>
        <fullName evidence="1">SAM-dependent methyltransferase</fullName>
    </submittedName>
</protein>
<dbReference type="InterPro" id="IPR029063">
    <property type="entry name" value="SAM-dependent_MTases_sf"/>
</dbReference>
<dbReference type="RefSeq" id="WP_100742761.1">
    <property type="nucleotide sequence ID" value="NZ_NPDW01000001.1"/>
</dbReference>
<name>A0A2N0ANG4_9LEPT</name>
<proteinExistence type="predicted"/>
<dbReference type="Pfam" id="PF13489">
    <property type="entry name" value="Methyltransf_23"/>
    <property type="match status" value="1"/>
</dbReference>
<accession>A0A2N0ANG4</accession>
<dbReference type="AlphaFoldDB" id="A0A2N0ANG4"/>
<dbReference type="EMBL" id="NPDX01000001">
    <property type="protein sequence ID" value="PJZ85849.1"/>
    <property type="molecule type" value="Genomic_DNA"/>
</dbReference>
<dbReference type="GO" id="GO:0008168">
    <property type="term" value="F:methyltransferase activity"/>
    <property type="evidence" value="ECO:0007669"/>
    <property type="project" value="UniProtKB-KW"/>
</dbReference>
<dbReference type="CDD" id="cd02440">
    <property type="entry name" value="AdoMet_MTases"/>
    <property type="match status" value="1"/>
</dbReference>
<keyword evidence="2" id="KW-1185">Reference proteome</keyword>
<dbReference type="OrthoDB" id="308846at2"/>
<evidence type="ECO:0000313" key="1">
    <source>
        <dbReference type="EMBL" id="PJZ85849.1"/>
    </source>
</evidence>
<dbReference type="GO" id="GO:0032259">
    <property type="term" value="P:methylation"/>
    <property type="evidence" value="ECO:0007669"/>
    <property type="project" value="UniProtKB-KW"/>
</dbReference>
<keyword evidence="1" id="KW-0489">Methyltransferase</keyword>
<evidence type="ECO:0000313" key="2">
    <source>
        <dbReference type="Proteomes" id="UP000232145"/>
    </source>
</evidence>
<gene>
    <name evidence="1" type="ORF">CH364_06565</name>
</gene>
<dbReference type="PANTHER" id="PTHR43861">
    <property type="entry name" value="TRANS-ACONITATE 2-METHYLTRANSFERASE-RELATED"/>
    <property type="match status" value="1"/>
</dbReference>
<dbReference type="Gene3D" id="3.40.50.150">
    <property type="entry name" value="Vaccinia Virus protein VP39"/>
    <property type="match status" value="1"/>
</dbReference>
<reference evidence="1 2" key="1">
    <citation type="submission" date="2017-07" db="EMBL/GenBank/DDBJ databases">
        <title>Leptospira spp. isolated from tropical soils.</title>
        <authorList>
            <person name="Thibeaux R."/>
            <person name="Iraola G."/>
            <person name="Ferres I."/>
            <person name="Bierque E."/>
            <person name="Girault D."/>
            <person name="Soupe-Gilbert M.-E."/>
            <person name="Picardeau M."/>
            <person name="Goarant C."/>
        </authorList>
    </citation>
    <scope>NUCLEOTIDE SEQUENCE [LARGE SCALE GENOMIC DNA]</scope>
    <source>
        <strain evidence="1 2">FH2-B-A1</strain>
    </source>
</reference>
<dbReference type="SUPFAM" id="SSF53335">
    <property type="entry name" value="S-adenosyl-L-methionine-dependent methyltransferases"/>
    <property type="match status" value="1"/>
</dbReference>
<keyword evidence="1" id="KW-0808">Transferase</keyword>
<sequence>MKVLDSLHEECPLDKRTDWQFLYKTTGKYSGLSIVECKHCKLQGLFPRPNQKELYTKDYYQGKADYTYIDERDHKKFFQYVWKARIRNIKKFVNSGNFLDIGSSFGGFLESAKGEGFQVQGVEISEYASRYANDIGIPTFNGSLVEAKFPNNHFHVITMIEVIEHIENPSFFFQELTRILKPGGLLLLQTANFDGWQAKLEGPNYHYYMPGHVFYYSDTILKKILTNLGFGRFVSYFGVDFPLYAKLQKSRGSFQKWKDYLTWFRIAYYHFKSKWKRNGFPITSSYVLYAFKNR</sequence>